<gene>
    <name evidence="2" type="ORF">VTL71DRAFT_3455</name>
</gene>
<evidence type="ECO:0000313" key="2">
    <source>
        <dbReference type="EMBL" id="KAL2065785.1"/>
    </source>
</evidence>
<keyword evidence="1" id="KW-0732">Signal</keyword>
<evidence type="ECO:0000313" key="3">
    <source>
        <dbReference type="Proteomes" id="UP001595075"/>
    </source>
</evidence>
<evidence type="ECO:0000256" key="1">
    <source>
        <dbReference type="SAM" id="SignalP"/>
    </source>
</evidence>
<dbReference type="Proteomes" id="UP001595075">
    <property type="component" value="Unassembled WGS sequence"/>
</dbReference>
<feature type="chain" id="PRO_5047483514" description="Secreted protein" evidence="1">
    <location>
        <begin position="17"/>
        <end position="90"/>
    </location>
</feature>
<protein>
    <recommendedName>
        <fullName evidence="4">Secreted protein</fullName>
    </recommendedName>
</protein>
<feature type="signal peptide" evidence="1">
    <location>
        <begin position="1"/>
        <end position="16"/>
    </location>
</feature>
<proteinExistence type="predicted"/>
<sequence>MLTVLMIMLVVKRVMPLIPCQYSQHLHLPLNHHPRTSPLSRERTEDLLWMRRLTSVVSVVKLCKRACLIVFLLIRHQNVTSEVDVDVMLI</sequence>
<reference evidence="2 3" key="1">
    <citation type="journal article" date="2024" name="Commun. Biol.">
        <title>Comparative genomic analysis of thermophilic fungi reveals convergent evolutionary adaptations and gene losses.</title>
        <authorList>
            <person name="Steindorff A.S."/>
            <person name="Aguilar-Pontes M.V."/>
            <person name="Robinson A.J."/>
            <person name="Andreopoulos B."/>
            <person name="LaButti K."/>
            <person name="Kuo A."/>
            <person name="Mondo S."/>
            <person name="Riley R."/>
            <person name="Otillar R."/>
            <person name="Haridas S."/>
            <person name="Lipzen A."/>
            <person name="Grimwood J."/>
            <person name="Schmutz J."/>
            <person name="Clum A."/>
            <person name="Reid I.D."/>
            <person name="Moisan M.C."/>
            <person name="Butler G."/>
            <person name="Nguyen T.T.M."/>
            <person name="Dewar K."/>
            <person name="Conant G."/>
            <person name="Drula E."/>
            <person name="Henrissat B."/>
            <person name="Hansel C."/>
            <person name="Singer S."/>
            <person name="Hutchinson M.I."/>
            <person name="de Vries R.P."/>
            <person name="Natvig D.O."/>
            <person name="Powell A.J."/>
            <person name="Tsang A."/>
            <person name="Grigoriev I.V."/>
        </authorList>
    </citation>
    <scope>NUCLEOTIDE SEQUENCE [LARGE SCALE GENOMIC DNA]</scope>
    <source>
        <strain evidence="2 3">CBS 494.80</strain>
    </source>
</reference>
<comment type="caution">
    <text evidence="2">The sequence shown here is derived from an EMBL/GenBank/DDBJ whole genome shotgun (WGS) entry which is preliminary data.</text>
</comment>
<organism evidence="2 3">
    <name type="scientific">Oculimacula yallundae</name>
    <dbReference type="NCBI Taxonomy" id="86028"/>
    <lineage>
        <taxon>Eukaryota</taxon>
        <taxon>Fungi</taxon>
        <taxon>Dikarya</taxon>
        <taxon>Ascomycota</taxon>
        <taxon>Pezizomycotina</taxon>
        <taxon>Leotiomycetes</taxon>
        <taxon>Helotiales</taxon>
        <taxon>Ploettnerulaceae</taxon>
        <taxon>Oculimacula</taxon>
    </lineage>
</organism>
<accession>A0ABR4C7T5</accession>
<keyword evidence="3" id="KW-1185">Reference proteome</keyword>
<name>A0ABR4C7T5_9HELO</name>
<dbReference type="EMBL" id="JAZHXI010000012">
    <property type="protein sequence ID" value="KAL2065785.1"/>
    <property type="molecule type" value="Genomic_DNA"/>
</dbReference>
<evidence type="ECO:0008006" key="4">
    <source>
        <dbReference type="Google" id="ProtNLM"/>
    </source>
</evidence>